<reference evidence="4 5" key="1">
    <citation type="submission" date="2015-01" db="EMBL/GenBank/DDBJ databases">
        <title>The Genome Sequence of Exophiala mesophila CBS40295.</title>
        <authorList>
            <consortium name="The Broad Institute Genomics Platform"/>
            <person name="Cuomo C."/>
            <person name="de Hoog S."/>
            <person name="Gorbushina A."/>
            <person name="Stielow B."/>
            <person name="Teixiera M."/>
            <person name="Abouelleil A."/>
            <person name="Chapman S.B."/>
            <person name="Priest M."/>
            <person name="Young S.K."/>
            <person name="Wortman J."/>
            <person name="Nusbaum C."/>
            <person name="Birren B."/>
        </authorList>
    </citation>
    <scope>NUCLEOTIDE SEQUENCE [LARGE SCALE GENOMIC DNA]</scope>
    <source>
        <strain evidence="4 5">CBS 40295</strain>
    </source>
</reference>
<dbReference type="EMBL" id="KN847520">
    <property type="protein sequence ID" value="KIV96963.1"/>
    <property type="molecule type" value="Genomic_DNA"/>
</dbReference>
<dbReference type="OrthoDB" id="39175at2759"/>
<proteinExistence type="predicted"/>
<dbReference type="GO" id="GO:0003700">
    <property type="term" value="F:DNA-binding transcription factor activity"/>
    <property type="evidence" value="ECO:0007669"/>
    <property type="project" value="InterPro"/>
</dbReference>
<keyword evidence="5" id="KW-1185">Reference proteome</keyword>
<accession>A0A0D2ADJ2</accession>
<dbReference type="VEuPathDB" id="FungiDB:PV10_00773"/>
<dbReference type="GO" id="GO:0008270">
    <property type="term" value="F:zinc ion binding"/>
    <property type="evidence" value="ECO:0007669"/>
    <property type="project" value="InterPro"/>
</dbReference>
<dbReference type="GO" id="GO:0006351">
    <property type="term" value="P:DNA-templated transcription"/>
    <property type="evidence" value="ECO:0007669"/>
    <property type="project" value="InterPro"/>
</dbReference>
<keyword evidence="1" id="KW-0539">Nucleus</keyword>
<evidence type="ECO:0000256" key="2">
    <source>
        <dbReference type="SAM" id="MobiDB-lite"/>
    </source>
</evidence>
<dbReference type="InterPro" id="IPR007219">
    <property type="entry name" value="XnlR_reg_dom"/>
</dbReference>
<feature type="region of interest" description="Disordered" evidence="2">
    <location>
        <begin position="94"/>
        <end position="137"/>
    </location>
</feature>
<feature type="region of interest" description="Disordered" evidence="2">
    <location>
        <begin position="49"/>
        <end position="71"/>
    </location>
</feature>
<dbReference type="InterPro" id="IPR050987">
    <property type="entry name" value="AtrR-like"/>
</dbReference>
<dbReference type="HOGENOM" id="CLU_016058_0_0_1"/>
<dbReference type="CDD" id="cd12148">
    <property type="entry name" value="fungal_TF_MHR"/>
    <property type="match status" value="1"/>
</dbReference>
<organism evidence="4 5">
    <name type="scientific">Exophiala mesophila</name>
    <name type="common">Black yeast-like fungus</name>
    <dbReference type="NCBI Taxonomy" id="212818"/>
    <lineage>
        <taxon>Eukaryota</taxon>
        <taxon>Fungi</taxon>
        <taxon>Dikarya</taxon>
        <taxon>Ascomycota</taxon>
        <taxon>Pezizomycotina</taxon>
        <taxon>Eurotiomycetes</taxon>
        <taxon>Chaetothyriomycetidae</taxon>
        <taxon>Chaetothyriales</taxon>
        <taxon>Herpotrichiellaceae</taxon>
        <taxon>Exophiala</taxon>
    </lineage>
</organism>
<dbReference type="GeneID" id="27318618"/>
<dbReference type="Proteomes" id="UP000054302">
    <property type="component" value="Unassembled WGS sequence"/>
</dbReference>
<sequence length="760" mass="84188">MAGNGGNPCPNCIDHREVCVYPPAPRRGNYVKSKPSSSVQRRLERLETFLSNGPGSTTQSPTPAGQNNPAENAADTITLSASSNLQSTAQWPASLPVQQPAPPNLAGAPSQRAPPVAMSPAHSSRIFTPHSMSPTKARGATGFQRAERAVTPPLTIATSPEDFDDSGLLPTEEEASYEYHGPGSFISFCSNACVEWTCEKTGGQDFVALTKTLSLNISQHLKVGPGISHRQVPEPDEATAWRCVNAYFDESRDVVFGIVCRTVFESRLRAHFKNDQQYVLEQDSSWYALRNAVYATGCRQLLCKDRPGPFLVGRGHGWEYFQNALSVQTDLLYARNNFMAVQALAVMVWLPGFWWIEAHALGMINADGCQALFTESISSPALDYMLNLNAMKIAESRGLHRKPAAAWNLTESALQTRSYNWWSIYGRERSNASRWGRPLSIDDAVITCPLPSKVVAGSMVNLDFVIPWIKHAQVSGHITQQITALKASTPSLDEVIRTISELEHTLREWHDSLPPVFRIETNLSDIPQDLDIVHVLYMHYAFLGGLITINSLLAHPWNSEVVRLRQSDTAELETHVAQSLQTVVGASRQIINRLRHVNIDACSPRWLVFISPLTAFMNLFFYIIQYPMLATVESDLDCLYRVCGHFNYQEFMSPGIKLTFFREVTNLARSAITRANSDTRFRISLDATGHVSPATAVRVLSPQNATVSNIYDPALIEILNLDNENWGTLVSWQSGDEVAVMAPSLQDYRSSDMAEGVGFT</sequence>
<protein>
    <recommendedName>
        <fullName evidence="3">Xylanolytic transcriptional activator regulatory domain-containing protein</fullName>
    </recommendedName>
</protein>
<name>A0A0D2ADJ2_EXOME</name>
<dbReference type="GO" id="GO:0003677">
    <property type="term" value="F:DNA binding"/>
    <property type="evidence" value="ECO:0007669"/>
    <property type="project" value="InterPro"/>
</dbReference>
<dbReference type="Pfam" id="PF04082">
    <property type="entry name" value="Fungal_trans"/>
    <property type="match status" value="1"/>
</dbReference>
<evidence type="ECO:0000313" key="4">
    <source>
        <dbReference type="EMBL" id="KIV96963.1"/>
    </source>
</evidence>
<gene>
    <name evidence="4" type="ORF">PV10_00773</name>
</gene>
<evidence type="ECO:0000313" key="5">
    <source>
        <dbReference type="Proteomes" id="UP000054302"/>
    </source>
</evidence>
<dbReference type="RefSeq" id="XP_016228537.1">
    <property type="nucleotide sequence ID" value="XM_016364888.1"/>
</dbReference>
<dbReference type="PANTHER" id="PTHR46910">
    <property type="entry name" value="TRANSCRIPTION FACTOR PDR1"/>
    <property type="match status" value="1"/>
</dbReference>
<feature type="domain" description="Xylanolytic transcriptional activator regulatory" evidence="3">
    <location>
        <begin position="372"/>
        <end position="458"/>
    </location>
</feature>
<evidence type="ECO:0000256" key="1">
    <source>
        <dbReference type="ARBA" id="ARBA00023242"/>
    </source>
</evidence>
<dbReference type="STRING" id="212818.A0A0D2ADJ2"/>
<feature type="compositionally biased region" description="Polar residues" evidence="2">
    <location>
        <begin position="121"/>
        <end position="134"/>
    </location>
</feature>
<evidence type="ECO:0000259" key="3">
    <source>
        <dbReference type="Pfam" id="PF04082"/>
    </source>
</evidence>
<dbReference type="AlphaFoldDB" id="A0A0D2ADJ2"/>
<dbReference type="PANTHER" id="PTHR46910:SF25">
    <property type="entry name" value="ABC-TRANSPORTER-REGULATING TRANSCRIPTION FACTOR"/>
    <property type="match status" value="1"/>
</dbReference>